<dbReference type="InterPro" id="IPR036034">
    <property type="entry name" value="PDZ_sf"/>
</dbReference>
<name>A0A6P9A370_THRPL</name>
<sequence length="239" mass="25620">MSLTDSDAPNGHNGMDSDSGAFAPRLCHIVKWAHFDGYGFNLHAEKGKPGQIIGKVDEGSPAEAAGLREGDRIVEVNGVNIANENHKQVVQRIKAVDDETKLLVVDAEADKYLKAHDIVIKSNLPSVVHLKTPPSPAGTPAPASPNVNDVNGQADTPSSGRKNSLRSSQSSPEPEQQGSQGDSGHSSANGTLERKNNTLNLNMTAAEFRAQLASRRTTKNEVKKDSIDFKQKSDIIQKL</sequence>
<dbReference type="RefSeq" id="XP_034251879.1">
    <property type="nucleotide sequence ID" value="XM_034395988.1"/>
</dbReference>
<evidence type="ECO:0000313" key="6">
    <source>
        <dbReference type="RefSeq" id="XP_034251880.1"/>
    </source>
</evidence>
<dbReference type="Proteomes" id="UP000515158">
    <property type="component" value="Unplaced"/>
</dbReference>
<dbReference type="PROSITE" id="PS50106">
    <property type="entry name" value="PDZ"/>
    <property type="match status" value="1"/>
</dbReference>
<dbReference type="CDD" id="cd06768">
    <property type="entry name" value="PDZ_NHERF-like"/>
    <property type="match status" value="1"/>
</dbReference>
<gene>
    <name evidence="5 6" type="primary">LOC117651714</name>
</gene>
<dbReference type="GeneID" id="117651714"/>
<feature type="compositionally biased region" description="Polar residues" evidence="2">
    <location>
        <begin position="146"/>
        <end position="166"/>
    </location>
</feature>
<evidence type="ECO:0000256" key="2">
    <source>
        <dbReference type="SAM" id="MobiDB-lite"/>
    </source>
</evidence>
<keyword evidence="4" id="KW-1185">Reference proteome</keyword>
<dbReference type="GO" id="GO:0043495">
    <property type="term" value="F:protein-membrane adaptor activity"/>
    <property type="evidence" value="ECO:0007669"/>
    <property type="project" value="TreeGrafter"/>
</dbReference>
<reference evidence="5 6" key="1">
    <citation type="submission" date="2025-04" db="UniProtKB">
        <authorList>
            <consortium name="RefSeq"/>
        </authorList>
    </citation>
    <scope>IDENTIFICATION</scope>
    <source>
        <tissue evidence="5 6">Total insect</tissue>
    </source>
</reference>
<accession>A0A6P9A370</accession>
<feature type="compositionally biased region" description="Low complexity" evidence="2">
    <location>
        <begin position="167"/>
        <end position="187"/>
    </location>
</feature>
<dbReference type="RefSeq" id="XP_034251880.1">
    <property type="nucleotide sequence ID" value="XM_034395989.1"/>
</dbReference>
<evidence type="ECO:0000259" key="3">
    <source>
        <dbReference type="PROSITE" id="PS50106"/>
    </source>
</evidence>
<dbReference type="InterPro" id="IPR001478">
    <property type="entry name" value="PDZ"/>
</dbReference>
<dbReference type="GO" id="GO:0072659">
    <property type="term" value="P:protein localization to plasma membrane"/>
    <property type="evidence" value="ECO:0007669"/>
    <property type="project" value="TreeGrafter"/>
</dbReference>
<feature type="compositionally biased region" description="Pro residues" evidence="2">
    <location>
        <begin position="133"/>
        <end position="143"/>
    </location>
</feature>
<dbReference type="KEGG" id="tpal:117651714"/>
<evidence type="ECO:0000313" key="5">
    <source>
        <dbReference type="RefSeq" id="XP_034251879.1"/>
    </source>
</evidence>
<dbReference type="Gene3D" id="2.30.42.10">
    <property type="match status" value="1"/>
</dbReference>
<dbReference type="PANTHER" id="PTHR14191">
    <property type="entry name" value="PDZ DOMAIN CONTAINING PROTEIN"/>
    <property type="match status" value="1"/>
</dbReference>
<dbReference type="InterPro" id="IPR051067">
    <property type="entry name" value="NHER"/>
</dbReference>
<feature type="domain" description="PDZ" evidence="3">
    <location>
        <begin position="38"/>
        <end position="108"/>
    </location>
</feature>
<dbReference type="SUPFAM" id="SSF50156">
    <property type="entry name" value="PDZ domain-like"/>
    <property type="match status" value="1"/>
</dbReference>
<dbReference type="Pfam" id="PF00595">
    <property type="entry name" value="PDZ"/>
    <property type="match status" value="1"/>
</dbReference>
<dbReference type="GO" id="GO:0016324">
    <property type="term" value="C:apical plasma membrane"/>
    <property type="evidence" value="ECO:0007669"/>
    <property type="project" value="TreeGrafter"/>
</dbReference>
<dbReference type="PANTHER" id="PTHR14191:SF28">
    <property type="entry name" value="GH04176P-RELATED"/>
    <property type="match status" value="1"/>
</dbReference>
<dbReference type="AlphaFoldDB" id="A0A6P9A370"/>
<keyword evidence="1" id="KW-0677">Repeat</keyword>
<protein>
    <submittedName>
        <fullName evidence="5 6">Na(+)/H(+) exchange regulatory cofactor NHE-RF1</fullName>
    </submittedName>
</protein>
<dbReference type="OrthoDB" id="10007415at2759"/>
<evidence type="ECO:0000256" key="1">
    <source>
        <dbReference type="ARBA" id="ARBA00022737"/>
    </source>
</evidence>
<organism evidence="6">
    <name type="scientific">Thrips palmi</name>
    <name type="common">Melon thrips</name>
    <dbReference type="NCBI Taxonomy" id="161013"/>
    <lineage>
        <taxon>Eukaryota</taxon>
        <taxon>Metazoa</taxon>
        <taxon>Ecdysozoa</taxon>
        <taxon>Arthropoda</taxon>
        <taxon>Hexapoda</taxon>
        <taxon>Insecta</taxon>
        <taxon>Pterygota</taxon>
        <taxon>Neoptera</taxon>
        <taxon>Paraneoptera</taxon>
        <taxon>Thysanoptera</taxon>
        <taxon>Terebrantia</taxon>
        <taxon>Thripoidea</taxon>
        <taxon>Thripidae</taxon>
        <taxon>Thrips</taxon>
    </lineage>
</organism>
<feature type="region of interest" description="Disordered" evidence="2">
    <location>
        <begin position="131"/>
        <end position="203"/>
    </location>
</feature>
<dbReference type="SMART" id="SM00228">
    <property type="entry name" value="PDZ"/>
    <property type="match status" value="1"/>
</dbReference>
<evidence type="ECO:0000313" key="4">
    <source>
        <dbReference type="Proteomes" id="UP000515158"/>
    </source>
</evidence>
<proteinExistence type="predicted"/>